<dbReference type="EMBL" id="QLII01000001">
    <property type="protein sequence ID" value="RAI73642.1"/>
    <property type="molecule type" value="Genomic_DNA"/>
</dbReference>
<proteinExistence type="predicted"/>
<organism evidence="1 2">
    <name type="scientific">Spirosoma telluris</name>
    <dbReference type="NCBI Taxonomy" id="2183553"/>
    <lineage>
        <taxon>Bacteria</taxon>
        <taxon>Pseudomonadati</taxon>
        <taxon>Bacteroidota</taxon>
        <taxon>Cytophagia</taxon>
        <taxon>Cytophagales</taxon>
        <taxon>Cytophagaceae</taxon>
        <taxon>Spirosoma</taxon>
    </lineage>
</organism>
<dbReference type="Proteomes" id="UP000249016">
    <property type="component" value="Unassembled WGS sequence"/>
</dbReference>
<evidence type="ECO:0000313" key="2">
    <source>
        <dbReference type="Proteomes" id="UP000249016"/>
    </source>
</evidence>
<evidence type="ECO:0000313" key="1">
    <source>
        <dbReference type="EMBL" id="RAI73642.1"/>
    </source>
</evidence>
<gene>
    <name evidence="1" type="ORF">HMF3257_02960</name>
</gene>
<name>A0A327NEP7_9BACT</name>
<comment type="caution">
    <text evidence="1">The sequence shown here is derived from an EMBL/GenBank/DDBJ whole genome shotgun (WGS) entry which is preliminary data.</text>
</comment>
<keyword evidence="2" id="KW-1185">Reference proteome</keyword>
<protein>
    <submittedName>
        <fullName evidence="1">Uncharacterized protein</fullName>
    </submittedName>
</protein>
<dbReference type="AlphaFoldDB" id="A0A327NEP7"/>
<sequence>MGCLLRLPFTDYPYMDSRSLRSQQLQSKPLESQYDVADWAESLATFYDYYNKVEACLQENKCGLGVGHHLSIYSQDTLVSLMTGMQAELQMLFQDIDKLSPHTAGSEIRFNKKLATHTKYLTQLNQQAFLLLFGKFPN</sequence>
<reference evidence="1 2" key="1">
    <citation type="submission" date="2018-06" db="EMBL/GenBank/DDBJ databases">
        <title>Spirosoma sp. HMF3257 Genome sequencing and assembly.</title>
        <authorList>
            <person name="Kang H."/>
            <person name="Cha I."/>
            <person name="Kim H."/>
            <person name="Kang J."/>
            <person name="Joh K."/>
        </authorList>
    </citation>
    <scope>NUCLEOTIDE SEQUENCE [LARGE SCALE GENOMIC DNA]</scope>
    <source>
        <strain evidence="1 2">HMF3257</strain>
    </source>
</reference>
<accession>A0A327NEP7</accession>